<reference evidence="1 2" key="1">
    <citation type="journal article" date="2014" name="Int. J. Syst. Evol. Microbiol.">
        <title>Complete genome sequence of Corynebacterium casei LMG S-19264T (=DSM 44701T), isolated from a smear-ripened cheese.</title>
        <authorList>
            <consortium name="US DOE Joint Genome Institute (JGI-PGF)"/>
            <person name="Walter F."/>
            <person name="Albersmeier A."/>
            <person name="Kalinowski J."/>
            <person name="Ruckert C."/>
        </authorList>
    </citation>
    <scope>NUCLEOTIDE SEQUENCE [LARGE SCALE GENOMIC DNA]</scope>
    <source>
        <strain evidence="1 2">IBRC-M 10912</strain>
    </source>
</reference>
<sequence>MDRLRNLTPPAVEDVRDGLETMARADELEEEIEATDALIDEIISELDCLIDEEIEIVEEAVGEYPLFTRVPSREAAIERLSHRRCRTLIRSIQVNHMAGQLLTSLNPIRSVVQGVEDVCSRLNNQP</sequence>
<evidence type="ECO:0000313" key="2">
    <source>
        <dbReference type="Proteomes" id="UP001595821"/>
    </source>
</evidence>
<dbReference type="GeneID" id="71853976"/>
<comment type="caution">
    <text evidence="1">The sequence shown here is derived from an EMBL/GenBank/DDBJ whole genome shotgun (WGS) entry which is preliminary data.</text>
</comment>
<name>A0ABD5NZA0_9EURY</name>
<dbReference type="Proteomes" id="UP001595821">
    <property type="component" value="Unassembled WGS sequence"/>
</dbReference>
<evidence type="ECO:0000313" key="1">
    <source>
        <dbReference type="EMBL" id="MFC4247333.1"/>
    </source>
</evidence>
<dbReference type="EMBL" id="JBHSDJ010000029">
    <property type="protein sequence ID" value="MFC4247333.1"/>
    <property type="molecule type" value="Genomic_DNA"/>
</dbReference>
<protein>
    <submittedName>
        <fullName evidence="1">Uncharacterized protein</fullName>
    </submittedName>
</protein>
<organism evidence="1 2">
    <name type="scientific">Natribaculum luteum</name>
    <dbReference type="NCBI Taxonomy" id="1586232"/>
    <lineage>
        <taxon>Archaea</taxon>
        <taxon>Methanobacteriati</taxon>
        <taxon>Methanobacteriota</taxon>
        <taxon>Stenosarchaea group</taxon>
        <taxon>Halobacteria</taxon>
        <taxon>Halobacteriales</taxon>
        <taxon>Natrialbaceae</taxon>
        <taxon>Natribaculum</taxon>
    </lineage>
</organism>
<proteinExistence type="predicted"/>
<dbReference type="AlphaFoldDB" id="A0ABD5NZA0"/>
<accession>A0ABD5NZA0</accession>
<dbReference type="RefSeq" id="WP_246965982.1">
    <property type="nucleotide sequence ID" value="NZ_CP095397.1"/>
</dbReference>
<gene>
    <name evidence="1" type="ORF">ACFOZ7_10030</name>
</gene>